<dbReference type="EMBL" id="CP120628">
    <property type="protein sequence ID" value="WEW58100.1"/>
    <property type="molecule type" value="Genomic_DNA"/>
</dbReference>
<feature type="domain" description="Tyrosine specific protein phosphatases" evidence="5">
    <location>
        <begin position="107"/>
        <end position="151"/>
    </location>
</feature>
<gene>
    <name evidence="6" type="ORF">PRK78_003567</name>
</gene>
<protein>
    <recommendedName>
        <fullName evidence="2">protein-tyrosine-phosphatase</fullName>
        <ecNumber evidence="2">3.1.3.48</ecNumber>
    </recommendedName>
</protein>
<dbReference type="SMART" id="SM00195">
    <property type="entry name" value="DSPc"/>
    <property type="match status" value="1"/>
</dbReference>
<dbReference type="GO" id="GO:0004725">
    <property type="term" value="F:protein tyrosine phosphatase activity"/>
    <property type="evidence" value="ECO:0007669"/>
    <property type="project" value="UniProtKB-EC"/>
</dbReference>
<dbReference type="CDD" id="cd14498">
    <property type="entry name" value="DSP"/>
    <property type="match status" value="1"/>
</dbReference>
<name>A0AAF0DJF2_9EURO</name>
<dbReference type="InterPro" id="IPR029021">
    <property type="entry name" value="Prot-tyrosine_phosphatase-like"/>
</dbReference>
<evidence type="ECO:0000256" key="1">
    <source>
        <dbReference type="ARBA" id="ARBA00008601"/>
    </source>
</evidence>
<dbReference type="PANTHER" id="PTHR45848">
    <property type="entry name" value="DUAL SPECIFICITY PROTEIN PHOSPHATASE 12 FAMILY MEMBER"/>
    <property type="match status" value="1"/>
</dbReference>
<dbReference type="AlphaFoldDB" id="A0AAF0DJF2"/>
<evidence type="ECO:0000259" key="5">
    <source>
        <dbReference type="PROSITE" id="PS50056"/>
    </source>
</evidence>
<reference evidence="6" key="1">
    <citation type="submission" date="2023-03" db="EMBL/GenBank/DDBJ databases">
        <title>Emydomyces testavorans Genome Sequence.</title>
        <authorList>
            <person name="Hoyer L."/>
        </authorList>
    </citation>
    <scope>NUCLEOTIDE SEQUENCE</scope>
    <source>
        <strain evidence="6">16-2883</strain>
    </source>
</reference>
<dbReference type="SUPFAM" id="SSF52799">
    <property type="entry name" value="(Phosphotyrosine protein) phosphatases II"/>
    <property type="match status" value="1"/>
</dbReference>
<dbReference type="EC" id="3.1.3.48" evidence="2"/>
<dbReference type="Gene3D" id="3.90.190.10">
    <property type="entry name" value="Protein tyrosine phosphatase superfamily"/>
    <property type="match status" value="1"/>
</dbReference>
<evidence type="ECO:0000256" key="2">
    <source>
        <dbReference type="ARBA" id="ARBA00013064"/>
    </source>
</evidence>
<dbReference type="InterPro" id="IPR016130">
    <property type="entry name" value="Tyr_Pase_AS"/>
</dbReference>
<keyword evidence="3" id="KW-0378">Hydrolase</keyword>
<dbReference type="PROSITE" id="PS00383">
    <property type="entry name" value="TYR_PHOSPHATASE_1"/>
    <property type="match status" value="1"/>
</dbReference>
<dbReference type="GO" id="GO:0008138">
    <property type="term" value="F:protein tyrosine/serine/threonine phosphatase activity"/>
    <property type="evidence" value="ECO:0007669"/>
    <property type="project" value="TreeGrafter"/>
</dbReference>
<evidence type="ECO:0000313" key="6">
    <source>
        <dbReference type="EMBL" id="WEW58100.1"/>
    </source>
</evidence>
<organism evidence="6 7">
    <name type="scientific">Emydomyces testavorans</name>
    <dbReference type="NCBI Taxonomy" id="2070801"/>
    <lineage>
        <taxon>Eukaryota</taxon>
        <taxon>Fungi</taxon>
        <taxon>Dikarya</taxon>
        <taxon>Ascomycota</taxon>
        <taxon>Pezizomycotina</taxon>
        <taxon>Eurotiomycetes</taxon>
        <taxon>Eurotiomycetidae</taxon>
        <taxon>Onygenales</taxon>
        <taxon>Nannizziopsiaceae</taxon>
        <taxon>Emydomyces</taxon>
    </lineage>
</organism>
<keyword evidence="4" id="KW-0904">Protein phosphatase</keyword>
<keyword evidence="7" id="KW-1185">Reference proteome</keyword>
<dbReference type="PANTHER" id="PTHR45848:SF4">
    <property type="entry name" value="DUAL SPECIFICITY PROTEIN PHOSPHATASE 12"/>
    <property type="match status" value="1"/>
</dbReference>
<dbReference type="PROSITE" id="PS50056">
    <property type="entry name" value="TYR_PHOSPHATASE_2"/>
    <property type="match status" value="1"/>
</dbReference>
<evidence type="ECO:0000256" key="4">
    <source>
        <dbReference type="ARBA" id="ARBA00022912"/>
    </source>
</evidence>
<sequence length="218" mass="24833">MDAAERKRRYNMLEDNHINAIVSLVNARCGWWCNFANHGIPKDRHKWVQCVDTDTQDLLVYMSDICDFIDRMADPALSSLSSLPATNAPALLSLEDLPIETEDKPCSNPPNAILVHCELGISRSPTVIIAYLMRKLRLPRASVLEFLQTRQRVKPSANFTRQLDIWDEVGYQIWEDEERTKPKVPYKLFLADRAARFKAKGLTGNEPLAPLTLEPLSK</sequence>
<dbReference type="InterPro" id="IPR000340">
    <property type="entry name" value="Dual-sp_phosphatase_cat-dom"/>
</dbReference>
<dbReference type="Proteomes" id="UP001219355">
    <property type="component" value="Chromosome 2"/>
</dbReference>
<accession>A0AAF0DJF2</accession>
<evidence type="ECO:0000256" key="3">
    <source>
        <dbReference type="ARBA" id="ARBA00022801"/>
    </source>
</evidence>
<comment type="similarity">
    <text evidence="1">Belongs to the protein-tyrosine phosphatase family. Non-receptor class dual specificity subfamily.</text>
</comment>
<dbReference type="InterPro" id="IPR020422">
    <property type="entry name" value="TYR_PHOSPHATASE_DUAL_dom"/>
</dbReference>
<dbReference type="Pfam" id="PF00782">
    <property type="entry name" value="DSPc"/>
    <property type="match status" value="1"/>
</dbReference>
<proteinExistence type="inferred from homology"/>
<evidence type="ECO:0000313" key="7">
    <source>
        <dbReference type="Proteomes" id="UP001219355"/>
    </source>
</evidence>
<dbReference type="InterPro" id="IPR000387">
    <property type="entry name" value="Tyr_Pase_dom"/>
</dbReference>